<feature type="domain" description="Baseplate J-like central" evidence="1">
    <location>
        <begin position="120"/>
        <end position="194"/>
    </location>
</feature>
<dbReference type="AlphaFoldDB" id="A0A1Q9A2T8"/>
<dbReference type="EMBL" id="MKIN01000022">
    <property type="protein sequence ID" value="OLP48852.1"/>
    <property type="molecule type" value="Genomic_DNA"/>
</dbReference>
<evidence type="ECO:0000313" key="2">
    <source>
        <dbReference type="EMBL" id="OLP48852.1"/>
    </source>
</evidence>
<dbReference type="STRING" id="887144.BJF91_17100"/>
<protein>
    <recommendedName>
        <fullName evidence="1">Baseplate J-like central domain-containing protein</fullName>
    </recommendedName>
</protein>
<proteinExistence type="predicted"/>
<reference evidence="2 3" key="1">
    <citation type="submission" date="2016-09" db="EMBL/GenBank/DDBJ databases">
        <title>Rhizobium oryziradicis sp. nov., isolated from the root of rice.</title>
        <authorList>
            <person name="Zhao J."/>
            <person name="Zhang X."/>
        </authorList>
    </citation>
    <scope>NUCLEOTIDE SEQUENCE [LARGE SCALE GENOMIC DNA]</scope>
    <source>
        <strain evidence="2 3">14971</strain>
    </source>
</reference>
<evidence type="ECO:0000259" key="1">
    <source>
        <dbReference type="Pfam" id="PF26078"/>
    </source>
</evidence>
<comment type="caution">
    <text evidence="2">The sequence shown here is derived from an EMBL/GenBank/DDBJ whole genome shotgun (WGS) entry which is preliminary data.</text>
</comment>
<sequence length="286" mass="30036">MMVDLTTLPTPQMLQSIDAEAMITTMATAFVAWAQDNYGVDVTGIVSLEGEPIAVQIEFQAYQRAALYAAFNDVLKSNLLAFAAGNDLDALAADHGVTRLTDETDAQLRERIVLADQGSSTAGSEEWYAYQARSVSAEVEAVAVYRTGSGPEMEVAILSTAEGGTPSAALLAQVSAKVTSTAVRCVNDIVSVVSGTKTTVDVVADVWLLPDTPTAVFDGLEEGLRSALDSEGGFGFDVNRAWLIAKLMVSGVAKVVVNAPAADMVIDSHSAATFGTISLTYKGRSK</sequence>
<dbReference type="InterPro" id="IPR014507">
    <property type="entry name" value="Baseplate_assembly_J_pred"/>
</dbReference>
<dbReference type="PIRSF" id="PIRSF020481">
    <property type="entry name" value="BAP"/>
    <property type="match status" value="1"/>
</dbReference>
<gene>
    <name evidence="2" type="ORF">BJF91_17100</name>
</gene>
<keyword evidence="3" id="KW-1185">Reference proteome</keyword>
<organism evidence="2 3">
    <name type="scientific">Allorhizobium taibaishanense</name>
    <dbReference type="NCBI Taxonomy" id="887144"/>
    <lineage>
        <taxon>Bacteria</taxon>
        <taxon>Pseudomonadati</taxon>
        <taxon>Pseudomonadota</taxon>
        <taxon>Alphaproteobacteria</taxon>
        <taxon>Hyphomicrobiales</taxon>
        <taxon>Rhizobiaceae</taxon>
        <taxon>Rhizobium/Agrobacterium group</taxon>
        <taxon>Allorhizobium</taxon>
    </lineage>
</organism>
<evidence type="ECO:0000313" key="3">
    <source>
        <dbReference type="Proteomes" id="UP000185598"/>
    </source>
</evidence>
<dbReference type="Pfam" id="PF26078">
    <property type="entry name" value="Baseplate_J_M"/>
    <property type="match status" value="1"/>
</dbReference>
<dbReference type="InterPro" id="IPR058531">
    <property type="entry name" value="Baseplate_J_M"/>
</dbReference>
<dbReference type="Proteomes" id="UP000185598">
    <property type="component" value="Unassembled WGS sequence"/>
</dbReference>
<accession>A0A1Q9A2T8</accession>
<name>A0A1Q9A2T8_9HYPH</name>